<dbReference type="CDD" id="cd22157">
    <property type="entry name" value="F-box_AtFBW1-like"/>
    <property type="match status" value="1"/>
</dbReference>
<organism evidence="3 4">
    <name type="scientific">Saponaria officinalis</name>
    <name type="common">Common soapwort</name>
    <name type="synonym">Lychnis saponaria</name>
    <dbReference type="NCBI Taxonomy" id="3572"/>
    <lineage>
        <taxon>Eukaryota</taxon>
        <taxon>Viridiplantae</taxon>
        <taxon>Streptophyta</taxon>
        <taxon>Embryophyta</taxon>
        <taxon>Tracheophyta</taxon>
        <taxon>Spermatophyta</taxon>
        <taxon>Magnoliopsida</taxon>
        <taxon>eudicotyledons</taxon>
        <taxon>Gunneridae</taxon>
        <taxon>Pentapetalae</taxon>
        <taxon>Caryophyllales</taxon>
        <taxon>Caryophyllaceae</taxon>
        <taxon>Caryophylleae</taxon>
        <taxon>Saponaria</taxon>
    </lineage>
</organism>
<feature type="domain" description="F-box" evidence="1">
    <location>
        <begin position="7"/>
        <end position="41"/>
    </location>
</feature>
<protein>
    <recommendedName>
        <fullName evidence="5">F-box domain-containing protein</fullName>
    </recommendedName>
</protein>
<keyword evidence="4" id="KW-1185">Reference proteome</keyword>
<dbReference type="EMBL" id="JBDFQZ010000013">
    <property type="protein sequence ID" value="KAK9669854.1"/>
    <property type="molecule type" value="Genomic_DNA"/>
</dbReference>
<evidence type="ECO:0000259" key="1">
    <source>
        <dbReference type="Pfam" id="PF00646"/>
    </source>
</evidence>
<dbReference type="InterPro" id="IPR050796">
    <property type="entry name" value="SCF_F-box_component"/>
</dbReference>
<evidence type="ECO:0000313" key="4">
    <source>
        <dbReference type="Proteomes" id="UP001443914"/>
    </source>
</evidence>
<evidence type="ECO:0000313" key="3">
    <source>
        <dbReference type="EMBL" id="KAK9669853.1"/>
    </source>
</evidence>
<dbReference type="SUPFAM" id="SSF81383">
    <property type="entry name" value="F-box domain"/>
    <property type="match status" value="1"/>
</dbReference>
<reference evidence="3 4" key="1">
    <citation type="submission" date="2024-03" db="EMBL/GenBank/DDBJ databases">
        <title>WGS assembly of Saponaria officinalis var. Norfolk2.</title>
        <authorList>
            <person name="Jenkins J."/>
            <person name="Shu S."/>
            <person name="Grimwood J."/>
            <person name="Barry K."/>
            <person name="Goodstein D."/>
            <person name="Schmutz J."/>
            <person name="Leebens-Mack J."/>
            <person name="Osbourn A."/>
        </authorList>
    </citation>
    <scope>NUCLEOTIDE SEQUENCE [LARGE SCALE GENOMIC DNA]</scope>
    <source>
        <strain evidence="4">cv. Norfolk2</strain>
        <strain evidence="3">JIC</strain>
        <tissue evidence="3">Leaf</tissue>
    </source>
</reference>
<dbReference type="Pfam" id="PF00646">
    <property type="entry name" value="F-box"/>
    <property type="match status" value="1"/>
</dbReference>
<dbReference type="EMBL" id="JBDFQZ010000013">
    <property type="protein sequence ID" value="KAK9669851.1"/>
    <property type="molecule type" value="Genomic_DNA"/>
</dbReference>
<dbReference type="InterPro" id="IPR006527">
    <property type="entry name" value="F-box-assoc_dom_typ1"/>
</dbReference>
<evidence type="ECO:0000259" key="2">
    <source>
        <dbReference type="Pfam" id="PF07734"/>
    </source>
</evidence>
<dbReference type="InterPro" id="IPR017451">
    <property type="entry name" value="F-box-assoc_interact_dom"/>
</dbReference>
<feature type="domain" description="F-box associated beta-propeller type 1" evidence="2">
    <location>
        <begin position="108"/>
        <end position="355"/>
    </location>
</feature>
<dbReference type="PANTHER" id="PTHR31672">
    <property type="entry name" value="BNACNNG10540D PROTEIN"/>
    <property type="match status" value="1"/>
</dbReference>
<gene>
    <name evidence="3" type="ORF">RND81_13G159200</name>
</gene>
<dbReference type="AlphaFoldDB" id="A0AAW1GYD7"/>
<dbReference type="EMBL" id="JBDFQZ010000013">
    <property type="protein sequence ID" value="KAK9669852.1"/>
    <property type="molecule type" value="Genomic_DNA"/>
</dbReference>
<dbReference type="InterPro" id="IPR036047">
    <property type="entry name" value="F-box-like_dom_sf"/>
</dbReference>
<dbReference type="Gene3D" id="1.20.1280.50">
    <property type="match status" value="1"/>
</dbReference>
<dbReference type="Pfam" id="PF07734">
    <property type="entry name" value="FBA_1"/>
    <property type="match status" value="1"/>
</dbReference>
<comment type="caution">
    <text evidence="3">The sequence shown here is derived from an EMBL/GenBank/DDBJ whole genome shotgun (WGS) entry which is preliminary data.</text>
</comment>
<accession>A0AAW1GYD7</accession>
<sequence>METTRILPDDILEDILVRLPVKILVRWKCVSKHWYALFGDYDFAMKHYRFQYAHHATVPLFLNRSISYPGPDQKRTEFFLLSKHGGDDVVLNVTPDFHRDIRPAFPNESELELSFHCLGIVNGVICLQWGRTCLALWNPATRELKEVPRWPIMPDNKGAEEFGGQILGFGFDPLSQDFKILGLIDVYGDGIEPNVYEFHLYSLKANSWKKVEEAPRSSRLFIYSETDAYLNNGVYYWHAYDEASRNFLNYTPVIIAFNFNTELFTEFELPKDPDCDNREHMRSVDGRVCMECRFSLTLGKYKETLALFMSYAIKNSDCYAELWVVTRFREDDHGVPLSWHVAVRVTLHIPSFISLDVHKFRECGDLLLMIQYGNTLEEEEGCLYDPTTHTFNNLGVGFGYSFSFVESLFSVTRMLN</sequence>
<dbReference type="PANTHER" id="PTHR31672:SF13">
    <property type="entry name" value="F-BOX PROTEIN CPR30-LIKE"/>
    <property type="match status" value="1"/>
</dbReference>
<dbReference type="InterPro" id="IPR001810">
    <property type="entry name" value="F-box_dom"/>
</dbReference>
<dbReference type="NCBIfam" id="TIGR01640">
    <property type="entry name" value="F_box_assoc_1"/>
    <property type="match status" value="1"/>
</dbReference>
<evidence type="ECO:0008006" key="5">
    <source>
        <dbReference type="Google" id="ProtNLM"/>
    </source>
</evidence>
<name>A0AAW1GYD7_SAPOF</name>
<dbReference type="Proteomes" id="UP001443914">
    <property type="component" value="Unassembled WGS sequence"/>
</dbReference>
<proteinExistence type="predicted"/>
<dbReference type="EMBL" id="JBDFQZ010000013">
    <property type="protein sequence ID" value="KAK9669853.1"/>
    <property type="molecule type" value="Genomic_DNA"/>
</dbReference>